<dbReference type="GO" id="GO:0006355">
    <property type="term" value="P:regulation of DNA-templated transcription"/>
    <property type="evidence" value="ECO:0007669"/>
    <property type="project" value="InterPro"/>
</dbReference>
<dbReference type="InterPro" id="IPR036388">
    <property type="entry name" value="WH-like_DNA-bd_sf"/>
</dbReference>
<dbReference type="InterPro" id="IPR014710">
    <property type="entry name" value="RmlC-like_jellyroll"/>
</dbReference>
<keyword evidence="2" id="KW-0238">DNA-binding</keyword>
<gene>
    <name evidence="5" type="ORF">FC36_GL000900</name>
</gene>
<evidence type="ECO:0000256" key="1">
    <source>
        <dbReference type="ARBA" id="ARBA00023015"/>
    </source>
</evidence>
<accession>A0A0R1TMJ3</accession>
<comment type="caution">
    <text evidence="5">The sequence shown here is derived from an EMBL/GenBank/DDBJ whole genome shotgun (WGS) entry which is preliminary data.</text>
</comment>
<dbReference type="EMBL" id="AZFH01000020">
    <property type="protein sequence ID" value="KRL82605.1"/>
    <property type="molecule type" value="Genomic_DNA"/>
</dbReference>
<proteinExistence type="predicted"/>
<reference evidence="5 6" key="1">
    <citation type="journal article" date="2015" name="Genome Announc.">
        <title>Expanding the biotechnology potential of lactobacilli through comparative genomics of 213 strains and associated genera.</title>
        <authorList>
            <person name="Sun Z."/>
            <person name="Harris H.M."/>
            <person name="McCann A."/>
            <person name="Guo C."/>
            <person name="Argimon S."/>
            <person name="Zhang W."/>
            <person name="Yang X."/>
            <person name="Jeffery I.B."/>
            <person name="Cooney J.C."/>
            <person name="Kagawa T.F."/>
            <person name="Liu W."/>
            <person name="Song Y."/>
            <person name="Salvetti E."/>
            <person name="Wrobel A."/>
            <person name="Rasinkangas P."/>
            <person name="Parkhill J."/>
            <person name="Rea M.C."/>
            <person name="O'Sullivan O."/>
            <person name="Ritari J."/>
            <person name="Douillard F.P."/>
            <person name="Paul Ross R."/>
            <person name="Yang R."/>
            <person name="Briner A.E."/>
            <person name="Felis G.E."/>
            <person name="de Vos W.M."/>
            <person name="Barrangou R."/>
            <person name="Klaenhammer T.R."/>
            <person name="Caufield P.W."/>
            <person name="Cui Y."/>
            <person name="Zhang H."/>
            <person name="O'Toole P.W."/>
        </authorList>
    </citation>
    <scope>NUCLEOTIDE SEQUENCE [LARGE SCALE GENOMIC DNA]</scope>
    <source>
        <strain evidence="5 6">DSM 15833</strain>
    </source>
</reference>
<dbReference type="SUPFAM" id="SSF51206">
    <property type="entry name" value="cAMP-binding domain-like"/>
    <property type="match status" value="1"/>
</dbReference>
<dbReference type="Gene3D" id="2.60.120.10">
    <property type="entry name" value="Jelly Rolls"/>
    <property type="match status" value="1"/>
</dbReference>
<dbReference type="GO" id="GO:0003677">
    <property type="term" value="F:DNA binding"/>
    <property type="evidence" value="ECO:0007669"/>
    <property type="project" value="UniProtKB-KW"/>
</dbReference>
<dbReference type="SUPFAM" id="SSF46785">
    <property type="entry name" value="Winged helix' DNA-binding domain"/>
    <property type="match status" value="1"/>
</dbReference>
<feature type="domain" description="HTH crp-type" evidence="4">
    <location>
        <begin position="136"/>
        <end position="210"/>
    </location>
</feature>
<evidence type="ECO:0000313" key="5">
    <source>
        <dbReference type="EMBL" id="KRL82605.1"/>
    </source>
</evidence>
<dbReference type="PROSITE" id="PS51063">
    <property type="entry name" value="HTH_CRP_2"/>
    <property type="match status" value="1"/>
</dbReference>
<evidence type="ECO:0000313" key="6">
    <source>
        <dbReference type="Proteomes" id="UP000051048"/>
    </source>
</evidence>
<name>A0A0R1TMJ3_9LACO</name>
<dbReference type="InterPro" id="IPR036390">
    <property type="entry name" value="WH_DNA-bd_sf"/>
</dbReference>
<dbReference type="Pfam" id="PF13545">
    <property type="entry name" value="HTH_Crp_2"/>
    <property type="match status" value="1"/>
</dbReference>
<dbReference type="SMART" id="SM00419">
    <property type="entry name" value="HTH_CRP"/>
    <property type="match status" value="1"/>
</dbReference>
<evidence type="ECO:0000256" key="2">
    <source>
        <dbReference type="ARBA" id="ARBA00023125"/>
    </source>
</evidence>
<evidence type="ECO:0000259" key="4">
    <source>
        <dbReference type="PROSITE" id="PS51063"/>
    </source>
</evidence>
<dbReference type="Gene3D" id="1.10.10.10">
    <property type="entry name" value="Winged helix-like DNA-binding domain superfamily/Winged helix DNA-binding domain"/>
    <property type="match status" value="1"/>
</dbReference>
<organism evidence="5 6">
    <name type="scientific">Ligilactobacillus equi DSM 15833 = JCM 10991</name>
    <dbReference type="NCBI Taxonomy" id="1423740"/>
    <lineage>
        <taxon>Bacteria</taxon>
        <taxon>Bacillati</taxon>
        <taxon>Bacillota</taxon>
        <taxon>Bacilli</taxon>
        <taxon>Lactobacillales</taxon>
        <taxon>Lactobacillaceae</taxon>
        <taxon>Ligilactobacillus</taxon>
    </lineage>
</organism>
<dbReference type="STRING" id="1423740.FC36_GL000900"/>
<dbReference type="RefSeq" id="WP_025021486.1">
    <property type="nucleotide sequence ID" value="NZ_AZFH01000020.1"/>
</dbReference>
<dbReference type="Proteomes" id="UP000051048">
    <property type="component" value="Unassembled WGS sequence"/>
</dbReference>
<dbReference type="OrthoDB" id="9810708at2"/>
<keyword evidence="3" id="KW-0804">Transcription</keyword>
<dbReference type="InterPro" id="IPR012318">
    <property type="entry name" value="HTH_CRP"/>
</dbReference>
<dbReference type="AlphaFoldDB" id="A0A0R1TMJ3"/>
<sequence>MKIDYLLSFLEDKHIPLIEKKRHSYLSYHGLDESYIYILKDGVAKTSVILPDGREFNLSYIVSPDIVSLLKDEVSKYTSSPFNIRVESEEAHFYRLPRTTFWNYVANDELLQAYVRDYYRLKLSENIESLQTMTMNGKTGAVCALLYKLTRLFGKPHRNGTLIDFLVTNEDIAGFCGISTRNSVNRIIHHLKEEGIIEILHQKILIKDYECLQEYVAK</sequence>
<evidence type="ECO:0000256" key="3">
    <source>
        <dbReference type="ARBA" id="ARBA00023163"/>
    </source>
</evidence>
<dbReference type="InterPro" id="IPR018490">
    <property type="entry name" value="cNMP-bd_dom_sf"/>
</dbReference>
<dbReference type="PATRIC" id="fig|1423740.3.peg.966"/>
<protein>
    <recommendedName>
        <fullName evidence="4">HTH crp-type domain-containing protein</fullName>
    </recommendedName>
</protein>
<keyword evidence="1" id="KW-0805">Transcription regulation</keyword>